<evidence type="ECO:0000256" key="4">
    <source>
        <dbReference type="ARBA" id="ARBA00022679"/>
    </source>
</evidence>
<keyword evidence="6" id="KW-0804">Transcription</keyword>
<feature type="domain" description="DNA-directed RNA polymerase I subunit RPA2" evidence="7">
    <location>
        <begin position="14"/>
        <end position="71"/>
    </location>
</feature>
<keyword evidence="3" id="KW-0240">DNA-directed RNA polymerase</keyword>
<sequence length="188" mass="21614">MEQTIMILIDGKVIGWCSAKRAKKVADTLRFWKVNGRNNIPLDIELAFIPPSHGGQYPGLFIFTIMSRMTRPLKYLANGKMDMVGSLEQVYMEIACLNEDIVPCVTTHQDFTPTDILSVIANMTPFSDLTNLQEIFINARWVSKQWVPQHIIFQVELIIRCIVYKQAKYQSLDQKCMINASWIIIQMV</sequence>
<dbReference type="STRING" id="1754190.A0A1Y2AQV5"/>
<name>A0A1Y2AQV5_9FUNG</name>
<evidence type="ECO:0000256" key="1">
    <source>
        <dbReference type="ARBA" id="ARBA00006835"/>
    </source>
</evidence>
<keyword evidence="4" id="KW-0808">Transferase</keyword>
<dbReference type="SUPFAM" id="SSF64484">
    <property type="entry name" value="beta and beta-prime subunits of DNA dependent RNA-polymerase"/>
    <property type="match status" value="1"/>
</dbReference>
<comment type="caution">
    <text evidence="8">The sequence shown here is derived from an EMBL/GenBank/DDBJ whole genome shotgun (WGS) entry which is preliminary data.</text>
</comment>
<dbReference type="EMBL" id="MCOG01000220">
    <property type="protein sequence ID" value="ORY24607.1"/>
    <property type="molecule type" value="Genomic_DNA"/>
</dbReference>
<evidence type="ECO:0000259" key="7">
    <source>
        <dbReference type="Pfam" id="PF06883"/>
    </source>
</evidence>
<evidence type="ECO:0000256" key="5">
    <source>
        <dbReference type="ARBA" id="ARBA00022695"/>
    </source>
</evidence>
<dbReference type="GO" id="GO:0000428">
    <property type="term" value="C:DNA-directed RNA polymerase complex"/>
    <property type="evidence" value="ECO:0007669"/>
    <property type="project" value="UniProtKB-KW"/>
</dbReference>
<organism evidence="8 9">
    <name type="scientific">Neocallimastix californiae</name>
    <dbReference type="NCBI Taxonomy" id="1754190"/>
    <lineage>
        <taxon>Eukaryota</taxon>
        <taxon>Fungi</taxon>
        <taxon>Fungi incertae sedis</taxon>
        <taxon>Chytridiomycota</taxon>
        <taxon>Chytridiomycota incertae sedis</taxon>
        <taxon>Neocallimastigomycetes</taxon>
        <taxon>Neocallimastigales</taxon>
        <taxon>Neocallimastigaceae</taxon>
        <taxon>Neocallimastix</taxon>
    </lineage>
</organism>
<proteinExistence type="inferred from homology"/>
<dbReference type="Proteomes" id="UP000193920">
    <property type="component" value="Unassembled WGS sequence"/>
</dbReference>
<dbReference type="GO" id="GO:0006351">
    <property type="term" value="P:DNA-templated transcription"/>
    <property type="evidence" value="ECO:0007669"/>
    <property type="project" value="InterPro"/>
</dbReference>
<accession>A0A1Y2AQV5</accession>
<dbReference type="EC" id="2.7.7.6" evidence="2"/>
<dbReference type="OrthoDB" id="10248617at2759"/>
<keyword evidence="5" id="KW-0548">Nucleotidyltransferase</keyword>
<dbReference type="PANTHER" id="PTHR20856">
    <property type="entry name" value="DNA-DIRECTED RNA POLYMERASE I SUBUNIT 2"/>
    <property type="match status" value="1"/>
</dbReference>
<evidence type="ECO:0000256" key="3">
    <source>
        <dbReference type="ARBA" id="ARBA00022478"/>
    </source>
</evidence>
<dbReference type="Gene3D" id="3.90.1070.20">
    <property type="match status" value="1"/>
</dbReference>
<protein>
    <recommendedName>
        <fullName evidence="2">DNA-directed RNA polymerase</fullName>
        <ecNumber evidence="2">2.7.7.6</ecNumber>
    </recommendedName>
</protein>
<reference evidence="8 9" key="1">
    <citation type="submission" date="2016-08" db="EMBL/GenBank/DDBJ databases">
        <title>A Parts List for Fungal Cellulosomes Revealed by Comparative Genomics.</title>
        <authorList>
            <consortium name="DOE Joint Genome Institute"/>
            <person name="Haitjema C.H."/>
            <person name="Gilmore S.P."/>
            <person name="Henske J.K."/>
            <person name="Solomon K.V."/>
            <person name="De Groot R."/>
            <person name="Kuo A."/>
            <person name="Mondo S.J."/>
            <person name="Salamov A.A."/>
            <person name="Labutti K."/>
            <person name="Zhao Z."/>
            <person name="Chiniquy J."/>
            <person name="Barry K."/>
            <person name="Brewer H.M."/>
            <person name="Purvine S.O."/>
            <person name="Wright A.T."/>
            <person name="Boxma B."/>
            <person name="Van Alen T."/>
            <person name="Hackstein J.H."/>
            <person name="Baker S.E."/>
            <person name="Grigoriev I.V."/>
            <person name="O'Malley M.A."/>
        </authorList>
    </citation>
    <scope>NUCLEOTIDE SEQUENCE [LARGE SCALE GENOMIC DNA]</scope>
    <source>
        <strain evidence="8 9">G1</strain>
    </source>
</reference>
<evidence type="ECO:0000256" key="6">
    <source>
        <dbReference type="ARBA" id="ARBA00023163"/>
    </source>
</evidence>
<evidence type="ECO:0000313" key="8">
    <source>
        <dbReference type="EMBL" id="ORY24607.1"/>
    </source>
</evidence>
<dbReference type="AlphaFoldDB" id="A0A1Y2AQV5"/>
<dbReference type="InterPro" id="IPR015712">
    <property type="entry name" value="DNA-dir_RNA_pol_su2"/>
</dbReference>
<comment type="similarity">
    <text evidence="1">Belongs to the RNA polymerase beta chain family.</text>
</comment>
<evidence type="ECO:0000256" key="2">
    <source>
        <dbReference type="ARBA" id="ARBA00012418"/>
    </source>
</evidence>
<dbReference type="GO" id="GO:0003899">
    <property type="term" value="F:DNA-directed RNA polymerase activity"/>
    <property type="evidence" value="ECO:0007669"/>
    <property type="project" value="UniProtKB-EC"/>
</dbReference>
<dbReference type="GO" id="GO:0005634">
    <property type="term" value="C:nucleus"/>
    <property type="evidence" value="ECO:0007669"/>
    <property type="project" value="InterPro"/>
</dbReference>
<dbReference type="Pfam" id="PF06883">
    <property type="entry name" value="RNA_pol_Rpa2_4"/>
    <property type="match status" value="1"/>
</dbReference>
<dbReference type="GO" id="GO:0032549">
    <property type="term" value="F:ribonucleoside binding"/>
    <property type="evidence" value="ECO:0007669"/>
    <property type="project" value="InterPro"/>
</dbReference>
<evidence type="ECO:0000313" key="9">
    <source>
        <dbReference type="Proteomes" id="UP000193920"/>
    </source>
</evidence>
<gene>
    <name evidence="8" type="ORF">LY90DRAFT_630355</name>
</gene>
<keyword evidence="9" id="KW-1185">Reference proteome</keyword>
<dbReference type="InterPro" id="IPR009674">
    <property type="entry name" value="Rpa2_dom_4"/>
</dbReference>